<proteinExistence type="predicted"/>
<dbReference type="AlphaFoldDB" id="A0A832G061"/>
<protein>
    <submittedName>
        <fullName evidence="1">Type II toxin-antitoxin system HicB family antitoxin</fullName>
    </submittedName>
</protein>
<dbReference type="InterPro" id="IPR035069">
    <property type="entry name" value="TTHA1013/TTHA0281-like"/>
</dbReference>
<evidence type="ECO:0000313" key="1">
    <source>
        <dbReference type="EMBL" id="HGT46599.1"/>
    </source>
</evidence>
<dbReference type="EMBL" id="DSVI01000004">
    <property type="protein sequence ID" value="HGT46599.1"/>
    <property type="molecule type" value="Genomic_DNA"/>
</dbReference>
<organism evidence="1">
    <name type="scientific">Ignavibacterium album</name>
    <dbReference type="NCBI Taxonomy" id="591197"/>
    <lineage>
        <taxon>Bacteria</taxon>
        <taxon>Pseudomonadati</taxon>
        <taxon>Ignavibacteriota</taxon>
        <taxon>Ignavibacteria</taxon>
        <taxon>Ignavibacteriales</taxon>
        <taxon>Ignavibacteriaceae</taxon>
        <taxon>Ignavibacterium</taxon>
    </lineage>
</organism>
<dbReference type="SUPFAM" id="SSF143100">
    <property type="entry name" value="TTHA1013/TTHA0281-like"/>
    <property type="match status" value="1"/>
</dbReference>
<name>A0A832G061_9BACT</name>
<comment type="caution">
    <text evidence="1">The sequence shown here is derived from an EMBL/GenBank/DDBJ whole genome shotgun (WGS) entry which is preliminary data.</text>
</comment>
<reference evidence="1" key="1">
    <citation type="journal article" date="2020" name="mSystems">
        <title>Genome- and Community-Level Interaction Insights into Carbon Utilization and Element Cycling Functions of Hydrothermarchaeota in Hydrothermal Sediment.</title>
        <authorList>
            <person name="Zhou Z."/>
            <person name="Liu Y."/>
            <person name="Xu W."/>
            <person name="Pan J."/>
            <person name="Luo Z.H."/>
            <person name="Li M."/>
        </authorList>
    </citation>
    <scope>NUCLEOTIDE SEQUENCE [LARGE SCALE GENOMIC DNA]</scope>
    <source>
        <strain evidence="1">SpSt-500</strain>
    </source>
</reference>
<gene>
    <name evidence="1" type="ORF">ENS56_01020</name>
</gene>
<sequence length="75" mass="8518">MRKVIQFSIFKGEEYFVAEGVNIPVVTQGKTLDDLIINLKEALSLFLEEEDLSKYDIQTNPAIIANIELNNILYA</sequence>
<dbReference type="Gene3D" id="3.30.160.250">
    <property type="match status" value="1"/>
</dbReference>
<accession>A0A832G061</accession>